<feature type="transmembrane region" description="Helical" evidence="1">
    <location>
        <begin position="12"/>
        <end position="37"/>
    </location>
</feature>
<dbReference type="Proteomes" id="UP001178354">
    <property type="component" value="Unassembled WGS sequence"/>
</dbReference>
<accession>A0AAW8B4H9</accession>
<protein>
    <submittedName>
        <fullName evidence="2">PGPGW domain-containing protein</fullName>
    </submittedName>
</protein>
<dbReference type="InterPro" id="IPR019099">
    <property type="entry name" value="Uncharacterised_PGPGW_TM"/>
</dbReference>
<dbReference type="AlphaFoldDB" id="A0AAW8B4H9"/>
<name>A0AAW8B4H9_9GAMM</name>
<dbReference type="Pfam" id="PF09656">
    <property type="entry name" value="PGPGW"/>
    <property type="match status" value="1"/>
</dbReference>
<reference evidence="2" key="1">
    <citation type="journal article" date="2010" name="Int. J. Syst. Evol. Microbiol.">
        <title>Porticoccus litoralis gen. nov., sp. nov., a gammaproteobacterium isolated from the Yellow Sea.</title>
        <authorList>
            <person name="Oh H.M."/>
            <person name="Kim H."/>
            <person name="Kim K.M."/>
            <person name="Min G.S."/>
            <person name="Cho J.C."/>
        </authorList>
    </citation>
    <scope>NUCLEOTIDE SEQUENCE</scope>
    <source>
        <strain evidence="2">DSM 25064</strain>
    </source>
</reference>
<dbReference type="EMBL" id="JAUUUU010000006">
    <property type="protein sequence ID" value="MDP1521268.1"/>
    <property type="molecule type" value="Genomic_DNA"/>
</dbReference>
<evidence type="ECO:0000313" key="3">
    <source>
        <dbReference type="Proteomes" id="UP001178354"/>
    </source>
</evidence>
<reference evidence="2" key="2">
    <citation type="submission" date="2023-08" db="EMBL/GenBank/DDBJ databases">
        <authorList>
            <person name="Luo J."/>
        </authorList>
    </citation>
    <scope>NUCLEOTIDE SEQUENCE</scope>
    <source>
        <strain evidence="2">DSM 25064</strain>
    </source>
</reference>
<organism evidence="2 3">
    <name type="scientific">Porticoccus litoralis</name>
    <dbReference type="NCBI Taxonomy" id="434086"/>
    <lineage>
        <taxon>Bacteria</taxon>
        <taxon>Pseudomonadati</taxon>
        <taxon>Pseudomonadota</taxon>
        <taxon>Gammaproteobacteria</taxon>
        <taxon>Cellvibrionales</taxon>
        <taxon>Porticoccaceae</taxon>
        <taxon>Porticoccus</taxon>
    </lineage>
</organism>
<keyword evidence="1" id="KW-1133">Transmembrane helix</keyword>
<proteinExistence type="predicted"/>
<dbReference type="RefSeq" id="WP_305170932.1">
    <property type="nucleotide sequence ID" value="NZ_JAUUUU010000006.1"/>
</dbReference>
<sequence length="135" mass="15240">MLEWLNEHQTLLTWLSVISLVTFVVSLMALPWLVSLIPADYFQHQERQPAPLKKGHPVIRFLMLCGKNLLGLALLCGGILMLFLPGQGLLTIAVGLLLMDYPGKFSLERRIVGHPSILKGLNWLRSKRHQPPIEL</sequence>
<gene>
    <name evidence="2" type="ORF">Q8A57_09830</name>
</gene>
<comment type="caution">
    <text evidence="2">The sequence shown here is derived from an EMBL/GenBank/DDBJ whole genome shotgun (WGS) entry which is preliminary data.</text>
</comment>
<keyword evidence="1" id="KW-0812">Transmembrane</keyword>
<evidence type="ECO:0000313" key="2">
    <source>
        <dbReference type="EMBL" id="MDP1521268.1"/>
    </source>
</evidence>
<feature type="transmembrane region" description="Helical" evidence="1">
    <location>
        <begin position="58"/>
        <end position="83"/>
    </location>
</feature>
<keyword evidence="1" id="KW-0472">Membrane</keyword>
<keyword evidence="3" id="KW-1185">Reference proteome</keyword>
<evidence type="ECO:0000256" key="1">
    <source>
        <dbReference type="SAM" id="Phobius"/>
    </source>
</evidence>